<dbReference type="SUPFAM" id="SSF55729">
    <property type="entry name" value="Acyl-CoA N-acyltransferases (Nat)"/>
    <property type="match status" value="1"/>
</dbReference>
<name>A0A9W5YB96_9FIRM</name>
<dbReference type="CDD" id="cd04301">
    <property type="entry name" value="NAT_SF"/>
    <property type="match status" value="1"/>
</dbReference>
<dbReference type="PANTHER" id="PTHR43420">
    <property type="entry name" value="ACETYLTRANSFERASE"/>
    <property type="match status" value="1"/>
</dbReference>
<evidence type="ECO:0000259" key="3">
    <source>
        <dbReference type="PROSITE" id="PS51186"/>
    </source>
</evidence>
<protein>
    <submittedName>
        <fullName evidence="4">N-acetyltransferase</fullName>
    </submittedName>
</protein>
<dbReference type="InterPro" id="IPR016181">
    <property type="entry name" value="Acyl_CoA_acyltransferase"/>
</dbReference>
<sequence>MTYIAKASINDIEKIMMLIKACVNNMRTNNIDQWDDKYPDIEIVTKDITEGNLYIMKDDDNIYGMVTINEKQEDEYSEVIWRSDSSKILVVHRLAVDPQVQGNDIGKSLMKFAEDSAILKHYDSIRLDTYCGNPIALDFYRKLGYERVGHIYFPHKELPFYCYDKIMTDL</sequence>
<dbReference type="AlphaFoldDB" id="A0A9W5YB96"/>
<accession>A0A9W5YB96</accession>
<comment type="caution">
    <text evidence="4">The sequence shown here is derived from an EMBL/GenBank/DDBJ whole genome shotgun (WGS) entry which is preliminary data.</text>
</comment>
<evidence type="ECO:0000313" key="4">
    <source>
        <dbReference type="EMBL" id="GKX29321.1"/>
    </source>
</evidence>
<dbReference type="InterPro" id="IPR050680">
    <property type="entry name" value="YpeA/RimI_acetyltransf"/>
</dbReference>
<reference evidence="4" key="1">
    <citation type="submission" date="2022-06" db="EMBL/GenBank/DDBJ databases">
        <title>Vallitalea longa sp. nov., an anaerobic bacterium isolated from marine sediment.</title>
        <authorList>
            <person name="Hirano S."/>
            <person name="Terahara T."/>
            <person name="Mori K."/>
            <person name="Hamada M."/>
            <person name="Matsumoto R."/>
            <person name="Kobayashi T."/>
        </authorList>
    </citation>
    <scope>NUCLEOTIDE SEQUENCE</scope>
    <source>
        <strain evidence="4">SH18-1</strain>
    </source>
</reference>
<dbReference type="Gene3D" id="3.40.630.30">
    <property type="match status" value="1"/>
</dbReference>
<dbReference type="InterPro" id="IPR000182">
    <property type="entry name" value="GNAT_dom"/>
</dbReference>
<evidence type="ECO:0000313" key="5">
    <source>
        <dbReference type="Proteomes" id="UP001144256"/>
    </source>
</evidence>
<dbReference type="Proteomes" id="UP001144256">
    <property type="component" value="Unassembled WGS sequence"/>
</dbReference>
<keyword evidence="1" id="KW-0808">Transferase</keyword>
<keyword evidence="5" id="KW-1185">Reference proteome</keyword>
<feature type="domain" description="N-acetyltransferase" evidence="3">
    <location>
        <begin position="2"/>
        <end position="168"/>
    </location>
</feature>
<keyword evidence="2" id="KW-0012">Acyltransferase</keyword>
<dbReference type="EMBL" id="BRLB01000003">
    <property type="protein sequence ID" value="GKX29321.1"/>
    <property type="molecule type" value="Genomic_DNA"/>
</dbReference>
<dbReference type="RefSeq" id="WP_281814763.1">
    <property type="nucleotide sequence ID" value="NZ_BRLB01000003.1"/>
</dbReference>
<dbReference type="PANTHER" id="PTHR43420:SF46">
    <property type="entry name" value="ACETYLTRANSFERASE"/>
    <property type="match status" value="1"/>
</dbReference>
<evidence type="ECO:0000256" key="2">
    <source>
        <dbReference type="ARBA" id="ARBA00023315"/>
    </source>
</evidence>
<evidence type="ECO:0000256" key="1">
    <source>
        <dbReference type="ARBA" id="ARBA00022679"/>
    </source>
</evidence>
<dbReference type="GO" id="GO:0016747">
    <property type="term" value="F:acyltransferase activity, transferring groups other than amino-acyl groups"/>
    <property type="evidence" value="ECO:0007669"/>
    <property type="project" value="InterPro"/>
</dbReference>
<dbReference type="PROSITE" id="PS51186">
    <property type="entry name" value="GNAT"/>
    <property type="match status" value="1"/>
</dbReference>
<proteinExistence type="predicted"/>
<gene>
    <name evidence="4" type="ORF">SH1V18_18010</name>
</gene>
<dbReference type="Pfam" id="PF00583">
    <property type="entry name" value="Acetyltransf_1"/>
    <property type="match status" value="1"/>
</dbReference>
<organism evidence="4 5">
    <name type="scientific">Vallitalea longa</name>
    <dbReference type="NCBI Taxonomy" id="2936439"/>
    <lineage>
        <taxon>Bacteria</taxon>
        <taxon>Bacillati</taxon>
        <taxon>Bacillota</taxon>
        <taxon>Clostridia</taxon>
        <taxon>Lachnospirales</taxon>
        <taxon>Vallitaleaceae</taxon>
        <taxon>Vallitalea</taxon>
    </lineage>
</organism>